<accession>A0A174AAF9</accession>
<dbReference type="EMBL" id="CYZV01000002">
    <property type="protein sequence ID" value="CUN60560.1"/>
    <property type="molecule type" value="Genomic_DNA"/>
</dbReference>
<evidence type="ECO:0000256" key="1">
    <source>
        <dbReference type="SAM" id="Phobius"/>
    </source>
</evidence>
<name>A0A174AAF9_9CLOT</name>
<proteinExistence type="predicted"/>
<keyword evidence="1" id="KW-1133">Transmembrane helix</keyword>
<evidence type="ECO:0000313" key="2">
    <source>
        <dbReference type="EMBL" id="CUN60560.1"/>
    </source>
</evidence>
<feature type="transmembrane region" description="Helical" evidence="1">
    <location>
        <begin position="46"/>
        <end position="70"/>
    </location>
</feature>
<feature type="transmembrane region" description="Helical" evidence="1">
    <location>
        <begin position="131"/>
        <end position="149"/>
    </location>
</feature>
<keyword evidence="1" id="KW-0472">Membrane</keyword>
<dbReference type="OrthoDB" id="1910662at2"/>
<keyword evidence="1" id="KW-0812">Transmembrane</keyword>
<gene>
    <name evidence="2" type="ORF">ERS852470_00310</name>
</gene>
<reference evidence="2 3" key="1">
    <citation type="submission" date="2015-09" db="EMBL/GenBank/DDBJ databases">
        <authorList>
            <consortium name="Pathogen Informatics"/>
        </authorList>
    </citation>
    <scope>NUCLEOTIDE SEQUENCE [LARGE SCALE GENOMIC DNA]</scope>
    <source>
        <strain evidence="2 3">2789STDY5834855</strain>
    </source>
</reference>
<sequence length="164" mass="18991">MAKKKHRCKKKRNNNQYSEYNEGGDVSYEMSEADIRTLGLLNLQILMIYITIYAYIILYTSTVQGIELIYSKYNNEHIDSIQADETALQAVYMFFATQLIFTRIAIVRYNILYEEKERGEIDYSLEPNINIIRSNIVSIISLLYLIAGAEGVYERDNGQTIFGV</sequence>
<feature type="transmembrane region" description="Helical" evidence="1">
    <location>
        <begin position="90"/>
        <end position="111"/>
    </location>
</feature>
<dbReference type="RefSeq" id="WP_042399358.1">
    <property type="nucleotide sequence ID" value="NZ_CYYT01000006.1"/>
</dbReference>
<evidence type="ECO:0000313" key="3">
    <source>
        <dbReference type="Proteomes" id="UP000095558"/>
    </source>
</evidence>
<organism evidence="2 3">
    <name type="scientific">Clostridium disporicum</name>
    <dbReference type="NCBI Taxonomy" id="84024"/>
    <lineage>
        <taxon>Bacteria</taxon>
        <taxon>Bacillati</taxon>
        <taxon>Bacillota</taxon>
        <taxon>Clostridia</taxon>
        <taxon>Eubacteriales</taxon>
        <taxon>Clostridiaceae</taxon>
        <taxon>Clostridium</taxon>
    </lineage>
</organism>
<dbReference type="Proteomes" id="UP000095558">
    <property type="component" value="Unassembled WGS sequence"/>
</dbReference>
<dbReference type="AlphaFoldDB" id="A0A174AAF9"/>
<protein>
    <submittedName>
        <fullName evidence="2">Uncharacterized protein</fullName>
    </submittedName>
</protein>
<dbReference type="GeneID" id="83012300"/>